<dbReference type="SMART" id="SM00635">
    <property type="entry name" value="BID_2"/>
    <property type="match status" value="1"/>
</dbReference>
<feature type="active site" description="Charge relay system" evidence="5">
    <location>
        <position position="187"/>
    </location>
</feature>
<dbReference type="InterPro" id="IPR003343">
    <property type="entry name" value="Big_2"/>
</dbReference>
<dbReference type="Gene3D" id="2.60.40.1080">
    <property type="match status" value="1"/>
</dbReference>
<dbReference type="InterPro" id="IPR023827">
    <property type="entry name" value="Peptidase_S8_Asp-AS"/>
</dbReference>
<evidence type="ECO:0000256" key="5">
    <source>
        <dbReference type="PROSITE-ProRule" id="PRU01240"/>
    </source>
</evidence>
<keyword evidence="3 5" id="KW-0378">Hydrolase</keyword>
<evidence type="ECO:0000313" key="8">
    <source>
        <dbReference type="EMBL" id="MBH1941190.1"/>
    </source>
</evidence>
<dbReference type="AlphaFoldDB" id="A0A8J7H358"/>
<dbReference type="PROSITE" id="PS00136">
    <property type="entry name" value="SUBTILASE_ASP"/>
    <property type="match status" value="1"/>
</dbReference>
<reference evidence="8" key="1">
    <citation type="submission" date="2020-12" db="EMBL/GenBank/DDBJ databases">
        <title>M. sibirica DSM 26468T genome.</title>
        <authorList>
            <person name="Thieme N."/>
            <person name="Rettenmaier R."/>
            <person name="Zverlov V."/>
            <person name="Liebl W."/>
        </authorList>
    </citation>
    <scope>NUCLEOTIDE SEQUENCE</scope>
    <source>
        <strain evidence="8">DSM 26468</strain>
    </source>
</reference>
<sequence>MKKRMQHFMMQCRNNKISVISGSVVLMSIVFILYATLYNYEEKKNIYDEAGGEIVTIFSRTVEEEDLNAMVLSFSTPVYVLKHIDDYVLFYVEDNTKYQDIIKKLSENPLVKSVQANHTVSSMGFSLDAYSDTQWAIYNPGNYANVTEKGMYHKMSTLDVDMDIAEAWNYMKEDEKERREVVVAVIDTGIDYQHPDLADNMWINREEIPDDGIDNDNNGYVDDVYGWDFYNDDATVCHYKYSNELKTNVALPEDNDDHGTHIAGIIGAVADNNIGIAGVASNIDIKIMSLKINGGSDGTGNISNAIEAIKYATMMGADICNLSWGTSQYAEALKEVIKNSDMLFVAAAGNSGTNNNSSPVYPANLKLDNLISVTFIDPNGALTRLSNYGVSTVDLAAPGADIFSTIVGTYKSMSGSSMATPHVSGLAALLYSYHDGLYPSNIKEIILNNIKTLPKLNGFMIHTGIPNAYQAVAAADSLIWDTDPPKLKFKTIYDNEKFHIDILSEDLGGSKIRTINWITGERALSDFKHGIAGTKVLNDRITVLKAGVYTFYASDYSGNETVVTHEVKEDTTPPTIISTYTVADDYNIRTVTVRVKDAQSNIRRVKYMEGRKKATDFLPAGAGTEIELKSGKGSFKIDKDGMYTVYAIDNRGNTTIEIVNIKSVKSTEIKFIRSQKTMTEGQLYTLRAFVKPVNTTDKIIYSINDETVATVSGTGKIKALKEGKAVITARTSSGLTAVCELTVVKK</sequence>
<dbReference type="PROSITE" id="PS00137">
    <property type="entry name" value="SUBTILASE_HIS"/>
    <property type="match status" value="1"/>
</dbReference>
<organism evidence="8 9">
    <name type="scientific">Mobilitalea sibirica</name>
    <dbReference type="NCBI Taxonomy" id="1462919"/>
    <lineage>
        <taxon>Bacteria</taxon>
        <taxon>Bacillati</taxon>
        <taxon>Bacillota</taxon>
        <taxon>Clostridia</taxon>
        <taxon>Lachnospirales</taxon>
        <taxon>Lachnospiraceae</taxon>
        <taxon>Mobilitalea</taxon>
    </lineage>
</organism>
<dbReference type="InterPro" id="IPR015500">
    <property type="entry name" value="Peptidase_S8_subtilisin-rel"/>
</dbReference>
<dbReference type="PANTHER" id="PTHR43399">
    <property type="entry name" value="SUBTILISIN-RELATED"/>
    <property type="match status" value="1"/>
</dbReference>
<evidence type="ECO:0000256" key="3">
    <source>
        <dbReference type="ARBA" id="ARBA00022801"/>
    </source>
</evidence>
<feature type="domain" description="BIG2" evidence="7">
    <location>
        <begin position="665"/>
        <end position="740"/>
    </location>
</feature>
<evidence type="ECO:0000313" key="9">
    <source>
        <dbReference type="Proteomes" id="UP000623269"/>
    </source>
</evidence>
<dbReference type="PRINTS" id="PR00723">
    <property type="entry name" value="SUBTILISIN"/>
</dbReference>
<dbReference type="SUPFAM" id="SSF52743">
    <property type="entry name" value="Subtilisin-like"/>
    <property type="match status" value="1"/>
</dbReference>
<dbReference type="PANTHER" id="PTHR43399:SF4">
    <property type="entry name" value="CELL WALL-ASSOCIATED PROTEASE"/>
    <property type="match status" value="1"/>
</dbReference>
<evidence type="ECO:0000256" key="4">
    <source>
        <dbReference type="ARBA" id="ARBA00022825"/>
    </source>
</evidence>
<name>A0A8J7H358_9FIRM</name>
<feature type="transmembrane region" description="Helical" evidence="6">
    <location>
        <begin position="20"/>
        <end position="40"/>
    </location>
</feature>
<dbReference type="InterPro" id="IPR051048">
    <property type="entry name" value="Peptidase_S8/S53_subtilisin"/>
</dbReference>
<dbReference type="EMBL" id="JAEAGR010000009">
    <property type="protein sequence ID" value="MBH1941190.1"/>
    <property type="molecule type" value="Genomic_DNA"/>
</dbReference>
<accession>A0A8J7H358</accession>
<dbReference type="RefSeq" id="WP_197661410.1">
    <property type="nucleotide sequence ID" value="NZ_JAEAGR010000009.1"/>
</dbReference>
<dbReference type="Gene3D" id="3.40.50.200">
    <property type="entry name" value="Peptidase S8/S53 domain"/>
    <property type="match status" value="1"/>
</dbReference>
<dbReference type="Pfam" id="PF02368">
    <property type="entry name" value="Big_2"/>
    <property type="match status" value="1"/>
</dbReference>
<protein>
    <submittedName>
        <fullName evidence="8">S8 family serine peptidase</fullName>
    </submittedName>
</protein>
<evidence type="ECO:0000256" key="1">
    <source>
        <dbReference type="ARBA" id="ARBA00011073"/>
    </source>
</evidence>
<keyword evidence="6" id="KW-1133">Transmembrane helix</keyword>
<keyword evidence="6" id="KW-0812">Transmembrane</keyword>
<dbReference type="SUPFAM" id="SSF49373">
    <property type="entry name" value="Invasin/intimin cell-adhesion fragments"/>
    <property type="match status" value="1"/>
</dbReference>
<gene>
    <name evidence="8" type="ORF">I5677_09830</name>
</gene>
<dbReference type="InterPro" id="IPR036852">
    <property type="entry name" value="Peptidase_S8/S53_dom_sf"/>
</dbReference>
<dbReference type="InterPro" id="IPR034204">
    <property type="entry name" value="PfSUB1-like_cat_dom"/>
</dbReference>
<dbReference type="Pfam" id="PF00082">
    <property type="entry name" value="Peptidase_S8"/>
    <property type="match status" value="1"/>
</dbReference>
<keyword evidence="9" id="KW-1185">Reference proteome</keyword>
<evidence type="ECO:0000259" key="7">
    <source>
        <dbReference type="SMART" id="SM00635"/>
    </source>
</evidence>
<evidence type="ECO:0000256" key="6">
    <source>
        <dbReference type="SAM" id="Phobius"/>
    </source>
</evidence>
<feature type="active site" description="Charge relay system" evidence="5">
    <location>
        <position position="258"/>
    </location>
</feature>
<dbReference type="GO" id="GO:0004252">
    <property type="term" value="F:serine-type endopeptidase activity"/>
    <property type="evidence" value="ECO:0007669"/>
    <property type="project" value="UniProtKB-UniRule"/>
</dbReference>
<proteinExistence type="inferred from homology"/>
<dbReference type="InterPro" id="IPR022398">
    <property type="entry name" value="Peptidase_S8_His-AS"/>
</dbReference>
<evidence type="ECO:0000256" key="2">
    <source>
        <dbReference type="ARBA" id="ARBA00022670"/>
    </source>
</evidence>
<keyword evidence="2 5" id="KW-0645">Protease</keyword>
<keyword evidence="4 5" id="KW-0720">Serine protease</keyword>
<comment type="similarity">
    <text evidence="1 5">Belongs to the peptidase S8 family.</text>
</comment>
<dbReference type="PROSITE" id="PS51892">
    <property type="entry name" value="SUBTILASE"/>
    <property type="match status" value="1"/>
</dbReference>
<dbReference type="InterPro" id="IPR000209">
    <property type="entry name" value="Peptidase_S8/S53_dom"/>
</dbReference>
<dbReference type="InterPro" id="IPR008964">
    <property type="entry name" value="Invasin/intimin_cell_adhesion"/>
</dbReference>
<comment type="caution">
    <text evidence="8">The sequence shown here is derived from an EMBL/GenBank/DDBJ whole genome shotgun (WGS) entry which is preliminary data.</text>
</comment>
<dbReference type="Proteomes" id="UP000623269">
    <property type="component" value="Unassembled WGS sequence"/>
</dbReference>
<keyword evidence="6" id="KW-0472">Membrane</keyword>
<feature type="active site" description="Charge relay system" evidence="5">
    <location>
        <position position="417"/>
    </location>
</feature>
<dbReference type="CDD" id="cd07473">
    <property type="entry name" value="Peptidases_S8_Subtilisin_like"/>
    <property type="match status" value="1"/>
</dbReference>
<dbReference type="GO" id="GO:0006508">
    <property type="term" value="P:proteolysis"/>
    <property type="evidence" value="ECO:0007669"/>
    <property type="project" value="UniProtKB-KW"/>
</dbReference>